<organism evidence="1 2">
    <name type="scientific">Chitinophaga nivalis</name>
    <dbReference type="NCBI Taxonomy" id="2991709"/>
    <lineage>
        <taxon>Bacteria</taxon>
        <taxon>Pseudomonadati</taxon>
        <taxon>Bacteroidota</taxon>
        <taxon>Chitinophagia</taxon>
        <taxon>Chitinophagales</taxon>
        <taxon>Chitinophagaceae</taxon>
        <taxon>Chitinophaga</taxon>
    </lineage>
</organism>
<reference evidence="1 2" key="1">
    <citation type="submission" date="2022-10" db="EMBL/GenBank/DDBJ databases">
        <title>Chitinophaga nivalis PC15 sp. nov., isolated from Pyeongchang county, South Korea.</title>
        <authorList>
            <person name="Trinh H.N."/>
        </authorList>
    </citation>
    <scope>NUCLEOTIDE SEQUENCE [LARGE SCALE GENOMIC DNA]</scope>
    <source>
        <strain evidence="1 2">PC14</strain>
    </source>
</reference>
<protein>
    <submittedName>
        <fullName evidence="1">Uncharacterized protein</fullName>
    </submittedName>
</protein>
<dbReference type="RefSeq" id="WP_264732631.1">
    <property type="nucleotide sequence ID" value="NZ_JAPDNR010000001.1"/>
</dbReference>
<name>A0ABT3IPB8_9BACT</name>
<keyword evidence="2" id="KW-1185">Reference proteome</keyword>
<dbReference type="InterPro" id="IPR025659">
    <property type="entry name" value="Tubby-like_C"/>
</dbReference>
<comment type="caution">
    <text evidence="1">The sequence shown here is derived from an EMBL/GenBank/DDBJ whole genome shotgun (WGS) entry which is preliminary data.</text>
</comment>
<dbReference type="SUPFAM" id="SSF54518">
    <property type="entry name" value="Tubby C-terminal domain-like"/>
    <property type="match status" value="1"/>
</dbReference>
<evidence type="ECO:0000313" key="1">
    <source>
        <dbReference type="EMBL" id="MCW3485817.1"/>
    </source>
</evidence>
<dbReference type="Pfam" id="PF04525">
    <property type="entry name" value="LOR"/>
    <property type="match status" value="1"/>
</dbReference>
<dbReference type="InterPro" id="IPR007612">
    <property type="entry name" value="LOR"/>
</dbReference>
<accession>A0ABT3IPB8</accession>
<gene>
    <name evidence="1" type="ORF">OL497_18065</name>
</gene>
<dbReference type="Proteomes" id="UP001207742">
    <property type="component" value="Unassembled WGS sequence"/>
</dbReference>
<evidence type="ECO:0000313" key="2">
    <source>
        <dbReference type="Proteomes" id="UP001207742"/>
    </source>
</evidence>
<sequence>MRLFIYQRGSNYKIYQDNQEDLLFVGEWYRKWNQGRQLLLTDLQGNPLLTAKETDYKWWKWKRNRPYRLVLLQEQHTFDLTCVHYRQQHWQMTDGKDIYDYYVHRRHLKSIFKNDIQIAGINKKIFHWYQHDTLYIDLDRDVNPLLLAGLALTFDMGEDKREGTVTIDLGTISLSKRREYNQEWSPK</sequence>
<dbReference type="EMBL" id="JAPDNS010000002">
    <property type="protein sequence ID" value="MCW3485817.1"/>
    <property type="molecule type" value="Genomic_DNA"/>
</dbReference>
<proteinExistence type="predicted"/>